<dbReference type="RefSeq" id="WP_143923337.1">
    <property type="nucleotide sequence ID" value="NZ_VLTK01000008.1"/>
</dbReference>
<dbReference type="EMBL" id="VLTK01000008">
    <property type="protein sequence ID" value="TSI14631.1"/>
    <property type="molecule type" value="Genomic_DNA"/>
</dbReference>
<gene>
    <name evidence="1" type="ORF">FO013_14885</name>
</gene>
<name>A0A556CB16_BREAU</name>
<dbReference type="Proteomes" id="UP000316406">
    <property type="component" value="Unassembled WGS sequence"/>
</dbReference>
<keyword evidence="2" id="KW-1185">Reference proteome</keyword>
<dbReference type="OrthoDB" id="4808207at2"/>
<proteinExistence type="predicted"/>
<evidence type="ECO:0000313" key="1">
    <source>
        <dbReference type="EMBL" id="TSI14631.1"/>
    </source>
</evidence>
<comment type="caution">
    <text evidence="1">The sequence shown here is derived from an EMBL/GenBank/DDBJ whole genome shotgun (WGS) entry which is preliminary data.</text>
</comment>
<sequence>MRENTDPFNSTATATTSQAIEEHIAHLLGRETAVPFLNNTAAPPESVVERIVHLLGQQTEVPFLYAGHFAPDDPRETPLVDSLAWTGAGSLHPFNGKPLIQVSLVGDDRVLFMAYDRVVCVDRAECAWCDPVWWDFQLEVNGVPVGASMSGLMDAGLPGPVVVEARDLPPEAVDESEDSLVEEAEQ</sequence>
<evidence type="ECO:0000313" key="2">
    <source>
        <dbReference type="Proteomes" id="UP000316406"/>
    </source>
</evidence>
<reference evidence="1 2" key="1">
    <citation type="submission" date="2019-07" db="EMBL/GenBank/DDBJ databases">
        <title>Draft genome sequence of Brevibacterium aurantiacum XU54 isolated from Xinjiang China.</title>
        <authorList>
            <person name="Xu X."/>
        </authorList>
    </citation>
    <scope>NUCLEOTIDE SEQUENCE [LARGE SCALE GENOMIC DNA]</scope>
    <source>
        <strain evidence="1 2">XU54</strain>
    </source>
</reference>
<organism evidence="1 2">
    <name type="scientific">Brevibacterium aurantiacum</name>
    <dbReference type="NCBI Taxonomy" id="273384"/>
    <lineage>
        <taxon>Bacteria</taxon>
        <taxon>Bacillati</taxon>
        <taxon>Actinomycetota</taxon>
        <taxon>Actinomycetes</taxon>
        <taxon>Micrococcales</taxon>
        <taxon>Brevibacteriaceae</taxon>
        <taxon>Brevibacterium</taxon>
    </lineage>
</organism>
<dbReference type="AlphaFoldDB" id="A0A556CB16"/>
<protein>
    <submittedName>
        <fullName evidence="1">Uncharacterized protein</fullName>
    </submittedName>
</protein>
<accession>A0A556CB16</accession>